<dbReference type="InterPro" id="IPR036396">
    <property type="entry name" value="Cyt_P450_sf"/>
</dbReference>
<dbReference type="Pfam" id="PF00067">
    <property type="entry name" value="p450"/>
    <property type="match status" value="1"/>
</dbReference>
<dbReference type="PRINTS" id="PR00463">
    <property type="entry name" value="EP450I"/>
</dbReference>
<sequence>MDSPALSFLSGEREKAILLVVLLATILIFKRKWSTKKFQLPLPPGPKKLPLLGNILDMPKKFEWLAFASWGKEFNSDIIHLSVAGSDFIVLNSVKAANELFEVRSANYSSRPQFKVLNDLMGWDWLISSMPYGDAWRDRRKLFNDYLHPSMTQNYQPAQVEFIRKMLVQLIDSPEAFRATLRHTIGGIAHTMAYALPLKAENDPYIIQAEEATGSILEATTPGAYMVEVVPPLRYLPKWFPGADFQRRLPYNISLQKEFRNKPFEDVVERMAAGTAKPCLVTTCLSQLDEGQDTAKETVVIKDTAAIVFAGGADTTVSGTSSFFLTMLHYPWVQTKAQEELDRVLGPPGTRLPDFNDAADLPYVTAVVKEILRWGPATPTGIAHLASEEDVYEGYRIPKGSMVFGNTWAMLRDEKEYPDPDTFNPERWLKDGKLNPDVQDPTVAAFGFGRRQCPGSHVAVDALWILAATVLATIRVSKPLDKNGNPFEQEIEYLTGLMCHPAPFKCTIKPRSKKAEVLIRSVAEE</sequence>
<dbReference type="CDD" id="cd11065">
    <property type="entry name" value="CYP64-like"/>
    <property type="match status" value="1"/>
</dbReference>
<evidence type="ECO:0000256" key="10">
    <source>
        <dbReference type="RuleBase" id="RU000461"/>
    </source>
</evidence>
<comment type="similarity">
    <text evidence="3 10">Belongs to the cytochrome P450 family.</text>
</comment>
<dbReference type="GO" id="GO:0005506">
    <property type="term" value="F:iron ion binding"/>
    <property type="evidence" value="ECO:0007669"/>
    <property type="project" value="InterPro"/>
</dbReference>
<comment type="caution">
    <text evidence="11">The sequence shown here is derived from an EMBL/GenBank/DDBJ whole genome shotgun (WGS) entry which is preliminary data.</text>
</comment>
<dbReference type="PANTHER" id="PTHR46300:SF7">
    <property type="entry name" value="P450, PUTATIVE (EUROFUNG)-RELATED"/>
    <property type="match status" value="1"/>
</dbReference>
<keyword evidence="12" id="KW-1185">Reference proteome</keyword>
<proteinExistence type="inferred from homology"/>
<dbReference type="AlphaFoldDB" id="A0A9P6E680"/>
<keyword evidence="4 9" id="KW-0349">Heme</keyword>
<dbReference type="InterPro" id="IPR001128">
    <property type="entry name" value="Cyt_P450"/>
</dbReference>
<evidence type="ECO:0000256" key="5">
    <source>
        <dbReference type="ARBA" id="ARBA00022723"/>
    </source>
</evidence>
<comment type="cofactor">
    <cofactor evidence="1 9">
        <name>heme</name>
        <dbReference type="ChEBI" id="CHEBI:30413"/>
    </cofactor>
</comment>
<dbReference type="InterPro" id="IPR017972">
    <property type="entry name" value="Cyt_P450_CS"/>
</dbReference>
<comment type="pathway">
    <text evidence="2">Secondary metabolite biosynthesis.</text>
</comment>
<evidence type="ECO:0000256" key="8">
    <source>
        <dbReference type="ARBA" id="ARBA00023033"/>
    </source>
</evidence>
<evidence type="ECO:0000256" key="9">
    <source>
        <dbReference type="PIRSR" id="PIRSR602401-1"/>
    </source>
</evidence>
<dbReference type="PANTHER" id="PTHR46300">
    <property type="entry name" value="P450, PUTATIVE (EUROFUNG)-RELATED-RELATED"/>
    <property type="match status" value="1"/>
</dbReference>
<dbReference type="EMBL" id="MU157919">
    <property type="protein sequence ID" value="KAF9523361.1"/>
    <property type="molecule type" value="Genomic_DNA"/>
</dbReference>
<dbReference type="PROSITE" id="PS00086">
    <property type="entry name" value="CYTOCHROME_P450"/>
    <property type="match status" value="1"/>
</dbReference>
<dbReference type="Gene3D" id="1.10.630.10">
    <property type="entry name" value="Cytochrome P450"/>
    <property type="match status" value="1"/>
</dbReference>
<organism evidence="11 12">
    <name type="scientific">Crepidotus variabilis</name>
    <dbReference type="NCBI Taxonomy" id="179855"/>
    <lineage>
        <taxon>Eukaryota</taxon>
        <taxon>Fungi</taxon>
        <taxon>Dikarya</taxon>
        <taxon>Basidiomycota</taxon>
        <taxon>Agaricomycotina</taxon>
        <taxon>Agaricomycetes</taxon>
        <taxon>Agaricomycetidae</taxon>
        <taxon>Agaricales</taxon>
        <taxon>Agaricineae</taxon>
        <taxon>Crepidotaceae</taxon>
        <taxon>Crepidotus</taxon>
    </lineage>
</organism>
<feature type="binding site" description="axial binding residue" evidence="9">
    <location>
        <position position="453"/>
    </location>
    <ligand>
        <name>heme</name>
        <dbReference type="ChEBI" id="CHEBI:30413"/>
    </ligand>
    <ligandPart>
        <name>Fe</name>
        <dbReference type="ChEBI" id="CHEBI:18248"/>
    </ligandPart>
</feature>
<name>A0A9P6E680_9AGAR</name>
<keyword evidence="5 9" id="KW-0479">Metal-binding</keyword>
<reference evidence="11" key="1">
    <citation type="submission" date="2020-11" db="EMBL/GenBank/DDBJ databases">
        <authorList>
            <consortium name="DOE Joint Genome Institute"/>
            <person name="Ahrendt S."/>
            <person name="Riley R."/>
            <person name="Andreopoulos W."/>
            <person name="Labutti K."/>
            <person name="Pangilinan J."/>
            <person name="Ruiz-Duenas F.J."/>
            <person name="Barrasa J.M."/>
            <person name="Sanchez-Garcia M."/>
            <person name="Camarero S."/>
            <person name="Miyauchi S."/>
            <person name="Serrano A."/>
            <person name="Linde D."/>
            <person name="Babiker R."/>
            <person name="Drula E."/>
            <person name="Ayuso-Fernandez I."/>
            <person name="Pacheco R."/>
            <person name="Padilla G."/>
            <person name="Ferreira P."/>
            <person name="Barriuso J."/>
            <person name="Kellner H."/>
            <person name="Castanera R."/>
            <person name="Alfaro M."/>
            <person name="Ramirez L."/>
            <person name="Pisabarro A.G."/>
            <person name="Kuo A."/>
            <person name="Tritt A."/>
            <person name="Lipzen A."/>
            <person name="He G."/>
            <person name="Yan M."/>
            <person name="Ng V."/>
            <person name="Cullen D."/>
            <person name="Martin F."/>
            <person name="Rosso M.-N."/>
            <person name="Henrissat B."/>
            <person name="Hibbett D."/>
            <person name="Martinez A.T."/>
            <person name="Grigoriev I.V."/>
        </authorList>
    </citation>
    <scope>NUCLEOTIDE SEQUENCE</scope>
    <source>
        <strain evidence="11">CBS 506.95</strain>
    </source>
</reference>
<protein>
    <submittedName>
        <fullName evidence="11">Cytochrome P450</fullName>
    </submittedName>
</protein>
<evidence type="ECO:0000256" key="4">
    <source>
        <dbReference type="ARBA" id="ARBA00022617"/>
    </source>
</evidence>
<dbReference type="InterPro" id="IPR002401">
    <property type="entry name" value="Cyt_P450_E_grp-I"/>
</dbReference>
<dbReference type="GO" id="GO:0004497">
    <property type="term" value="F:monooxygenase activity"/>
    <property type="evidence" value="ECO:0007669"/>
    <property type="project" value="UniProtKB-KW"/>
</dbReference>
<dbReference type="SUPFAM" id="SSF48264">
    <property type="entry name" value="Cytochrome P450"/>
    <property type="match status" value="1"/>
</dbReference>
<evidence type="ECO:0000313" key="12">
    <source>
        <dbReference type="Proteomes" id="UP000807306"/>
    </source>
</evidence>
<evidence type="ECO:0000256" key="2">
    <source>
        <dbReference type="ARBA" id="ARBA00005179"/>
    </source>
</evidence>
<evidence type="ECO:0000256" key="3">
    <source>
        <dbReference type="ARBA" id="ARBA00010617"/>
    </source>
</evidence>
<evidence type="ECO:0000256" key="6">
    <source>
        <dbReference type="ARBA" id="ARBA00023002"/>
    </source>
</evidence>
<evidence type="ECO:0000313" key="11">
    <source>
        <dbReference type="EMBL" id="KAF9523361.1"/>
    </source>
</evidence>
<gene>
    <name evidence="11" type="ORF">CPB83DRAFT_871667</name>
</gene>
<keyword evidence="6 10" id="KW-0560">Oxidoreductase</keyword>
<keyword evidence="8 10" id="KW-0503">Monooxygenase</keyword>
<dbReference type="Proteomes" id="UP000807306">
    <property type="component" value="Unassembled WGS sequence"/>
</dbReference>
<dbReference type="GO" id="GO:0020037">
    <property type="term" value="F:heme binding"/>
    <property type="evidence" value="ECO:0007669"/>
    <property type="project" value="InterPro"/>
</dbReference>
<keyword evidence="7 9" id="KW-0408">Iron</keyword>
<evidence type="ECO:0000256" key="7">
    <source>
        <dbReference type="ARBA" id="ARBA00023004"/>
    </source>
</evidence>
<evidence type="ECO:0000256" key="1">
    <source>
        <dbReference type="ARBA" id="ARBA00001971"/>
    </source>
</evidence>
<dbReference type="OrthoDB" id="2789670at2759"/>
<accession>A0A9P6E680</accession>
<dbReference type="GO" id="GO:0016705">
    <property type="term" value="F:oxidoreductase activity, acting on paired donors, with incorporation or reduction of molecular oxygen"/>
    <property type="evidence" value="ECO:0007669"/>
    <property type="project" value="InterPro"/>
</dbReference>
<dbReference type="InterPro" id="IPR050364">
    <property type="entry name" value="Cytochrome_P450_fung"/>
</dbReference>